<name>A0ACB8FT08_9SAUR</name>
<dbReference type="EMBL" id="CM037619">
    <property type="protein sequence ID" value="KAH8008494.1"/>
    <property type="molecule type" value="Genomic_DNA"/>
</dbReference>
<evidence type="ECO:0000313" key="1">
    <source>
        <dbReference type="EMBL" id="KAH8008494.1"/>
    </source>
</evidence>
<evidence type="ECO:0000313" key="2">
    <source>
        <dbReference type="Proteomes" id="UP000827872"/>
    </source>
</evidence>
<dbReference type="Proteomes" id="UP000827872">
    <property type="component" value="Linkage Group LG06"/>
</dbReference>
<accession>A0ACB8FT08</accession>
<proteinExistence type="predicted"/>
<organism evidence="1 2">
    <name type="scientific">Sphaerodactylus townsendi</name>
    <dbReference type="NCBI Taxonomy" id="933632"/>
    <lineage>
        <taxon>Eukaryota</taxon>
        <taxon>Metazoa</taxon>
        <taxon>Chordata</taxon>
        <taxon>Craniata</taxon>
        <taxon>Vertebrata</taxon>
        <taxon>Euteleostomi</taxon>
        <taxon>Lepidosauria</taxon>
        <taxon>Squamata</taxon>
        <taxon>Bifurcata</taxon>
        <taxon>Gekkota</taxon>
        <taxon>Sphaerodactylidae</taxon>
        <taxon>Sphaerodactylus</taxon>
    </lineage>
</organism>
<gene>
    <name evidence="1" type="ORF">K3G42_029785</name>
</gene>
<sequence>MEAERAVVAAARAGQASVPGEQPPQPPPLPQQTPPAPGRGELSLPGILHFIQHEWARFEAEKSRWEAEKAELQRIRDVIGNLLPDKCMEDINCFNSATVYLPDI</sequence>
<reference evidence="1" key="1">
    <citation type="submission" date="2021-08" db="EMBL/GenBank/DDBJ databases">
        <title>The first chromosome-level gecko genome reveals the dynamic sex chromosomes of Neotropical dwarf geckos (Sphaerodactylidae: Sphaerodactylus).</title>
        <authorList>
            <person name="Pinto B.J."/>
            <person name="Keating S.E."/>
            <person name="Gamble T."/>
        </authorList>
    </citation>
    <scope>NUCLEOTIDE SEQUENCE</scope>
    <source>
        <strain evidence="1">TG3544</strain>
    </source>
</reference>
<protein>
    <submittedName>
        <fullName evidence="1">Uncharacterized protein</fullName>
    </submittedName>
</protein>
<keyword evidence="2" id="KW-1185">Reference proteome</keyword>
<comment type="caution">
    <text evidence="1">The sequence shown here is derived from an EMBL/GenBank/DDBJ whole genome shotgun (WGS) entry which is preliminary data.</text>
</comment>